<gene>
    <name evidence="1" type="primary">Cnig_chr_V.g18151</name>
    <name evidence="1" type="ORF">B9Z55_018151</name>
</gene>
<reference evidence="2" key="1">
    <citation type="submission" date="2017-10" db="EMBL/GenBank/DDBJ databases">
        <title>Rapid genome shrinkage in a self-fertile nematode reveals novel sperm competition proteins.</title>
        <authorList>
            <person name="Yin D."/>
            <person name="Schwarz E.M."/>
            <person name="Thomas C.G."/>
            <person name="Felde R.L."/>
            <person name="Korf I.F."/>
            <person name="Cutter A.D."/>
            <person name="Schartner C.M."/>
            <person name="Ralston E.J."/>
            <person name="Meyer B.J."/>
            <person name="Haag E.S."/>
        </authorList>
    </citation>
    <scope>NUCLEOTIDE SEQUENCE [LARGE SCALE GENOMIC DNA]</scope>
    <source>
        <strain evidence="2">JU1422</strain>
    </source>
</reference>
<dbReference type="PANTHER" id="PTHR31562:SF5">
    <property type="entry name" value="GLYCO_TRANS_2-LIKE DOMAIN-CONTAINING PROTEIN"/>
    <property type="match status" value="1"/>
</dbReference>
<evidence type="ECO:0000313" key="2">
    <source>
        <dbReference type="Proteomes" id="UP000230233"/>
    </source>
</evidence>
<accession>A0A2G5TCU4</accession>
<organism evidence="1 2">
    <name type="scientific">Caenorhabditis nigoni</name>
    <dbReference type="NCBI Taxonomy" id="1611254"/>
    <lineage>
        <taxon>Eukaryota</taxon>
        <taxon>Metazoa</taxon>
        <taxon>Ecdysozoa</taxon>
        <taxon>Nematoda</taxon>
        <taxon>Chromadorea</taxon>
        <taxon>Rhabditida</taxon>
        <taxon>Rhabditina</taxon>
        <taxon>Rhabditomorpha</taxon>
        <taxon>Rhabditoidea</taxon>
        <taxon>Rhabditidae</taxon>
        <taxon>Peloderinae</taxon>
        <taxon>Caenorhabditis</taxon>
    </lineage>
</organism>
<dbReference type="Proteomes" id="UP000230233">
    <property type="component" value="Chromosome V"/>
</dbReference>
<dbReference type="InterPro" id="IPR029044">
    <property type="entry name" value="Nucleotide-diphossugar_trans"/>
</dbReference>
<dbReference type="EMBL" id="PDUG01000005">
    <property type="protein sequence ID" value="PIC25078.1"/>
    <property type="molecule type" value="Genomic_DNA"/>
</dbReference>
<proteinExistence type="predicted"/>
<keyword evidence="2" id="KW-1185">Reference proteome</keyword>
<sequence>MRHKNPKVAILVVVSNGTDLEEYRISLDSVKCYARIHGYQFILIRDTGPNETCQQKDLFLAQKLQLYSRNCLKIFKNSKSFEDLFIFEACIRNLLENAENRIFQKIKILPKGRSWVRDGWITNSQWSRHVDFMLHGWKMSQLRETPKWVLKSIPTARNQWFSPFSGEFHVEKCTESNSTWYYDVKLIGDVEEIQKSLRKMADNVEVMKKKALAKINNF</sequence>
<dbReference type="InterPro" id="IPR004988">
    <property type="entry name" value="DUF273"/>
</dbReference>
<dbReference type="OrthoDB" id="407658at2759"/>
<dbReference type="Pfam" id="PF03314">
    <property type="entry name" value="DUF273"/>
    <property type="match status" value="1"/>
</dbReference>
<protein>
    <submittedName>
        <fullName evidence="1">Uncharacterized protein</fullName>
    </submittedName>
</protein>
<dbReference type="Gene3D" id="3.90.550.10">
    <property type="entry name" value="Spore Coat Polysaccharide Biosynthesis Protein SpsA, Chain A"/>
    <property type="match status" value="1"/>
</dbReference>
<dbReference type="AlphaFoldDB" id="A0A2G5TCU4"/>
<dbReference type="PANTHER" id="PTHR31562">
    <property type="entry name" value="PROTEIN CBG18972"/>
    <property type="match status" value="1"/>
</dbReference>
<name>A0A2G5TCU4_9PELO</name>
<evidence type="ECO:0000313" key="1">
    <source>
        <dbReference type="EMBL" id="PIC25078.1"/>
    </source>
</evidence>
<comment type="caution">
    <text evidence="1">The sequence shown here is derived from an EMBL/GenBank/DDBJ whole genome shotgun (WGS) entry which is preliminary data.</text>
</comment>